<keyword evidence="2" id="KW-0472">Membrane</keyword>
<feature type="region of interest" description="Disordered" evidence="1">
    <location>
        <begin position="788"/>
        <end position="810"/>
    </location>
</feature>
<feature type="region of interest" description="Disordered" evidence="1">
    <location>
        <begin position="1367"/>
        <end position="1409"/>
    </location>
</feature>
<evidence type="ECO:0000313" key="4">
    <source>
        <dbReference type="Proteomes" id="UP000009097"/>
    </source>
</evidence>
<keyword evidence="2" id="KW-1133">Transmembrane helix</keyword>
<feature type="region of interest" description="Disordered" evidence="1">
    <location>
        <begin position="951"/>
        <end position="972"/>
    </location>
</feature>
<evidence type="ECO:0000256" key="1">
    <source>
        <dbReference type="SAM" id="MobiDB-lite"/>
    </source>
</evidence>
<feature type="compositionally biased region" description="Polar residues" evidence="1">
    <location>
        <begin position="616"/>
        <end position="628"/>
    </location>
</feature>
<dbReference type="VEuPathDB" id="FungiDB:FOXG_06224"/>
<feature type="compositionally biased region" description="Low complexity" evidence="1">
    <location>
        <begin position="435"/>
        <end position="448"/>
    </location>
</feature>
<name>A0A0J9UZ60_FUSO4</name>
<feature type="transmembrane region" description="Helical" evidence="2">
    <location>
        <begin position="112"/>
        <end position="132"/>
    </location>
</feature>
<reference evidence="3" key="1">
    <citation type="submission" date="2007-04" db="EMBL/GenBank/DDBJ databases">
        <authorList>
            <consortium name="The Broad Institute Genome Sequencing Platform"/>
            <person name="Birren B."/>
            <person name="Lander E."/>
            <person name="Galagan J."/>
            <person name="Nusbaum C."/>
            <person name="Devon K."/>
            <person name="Ma L.-J."/>
            <person name="Jaffe D."/>
            <person name="Butler J."/>
            <person name="Alvarez P."/>
            <person name="Gnerre S."/>
            <person name="Grabherr M."/>
            <person name="Kleber M."/>
            <person name="Mauceli E."/>
            <person name="Brockman W."/>
            <person name="MacCallum I.A."/>
            <person name="Young S."/>
            <person name="LaButti K."/>
            <person name="DeCaprio D."/>
            <person name="Crawford M."/>
            <person name="Koehrsen M."/>
            <person name="Engels R."/>
            <person name="Montgomery P."/>
            <person name="Pearson M."/>
            <person name="Howarth C."/>
            <person name="Larson L."/>
            <person name="White J."/>
            <person name="O'Leary S."/>
            <person name="Kodira C."/>
            <person name="Zeng Q."/>
            <person name="Yandava C."/>
            <person name="Alvarado L."/>
            <person name="Kistler C."/>
            <person name="Shim W.-B."/>
            <person name="Kang S."/>
            <person name="Woloshuk C."/>
        </authorList>
    </citation>
    <scope>NUCLEOTIDE SEQUENCE</scope>
    <source>
        <strain evidence="3">4287</strain>
    </source>
</reference>
<feature type="region of interest" description="Disordered" evidence="1">
    <location>
        <begin position="1195"/>
        <end position="1220"/>
    </location>
</feature>
<feature type="transmembrane region" description="Helical" evidence="2">
    <location>
        <begin position="189"/>
        <end position="209"/>
    </location>
</feature>
<feature type="region of interest" description="Disordered" evidence="1">
    <location>
        <begin position="653"/>
        <end position="677"/>
    </location>
</feature>
<feature type="region of interest" description="Disordered" evidence="1">
    <location>
        <begin position="1631"/>
        <end position="1651"/>
    </location>
</feature>
<keyword evidence="2" id="KW-0812">Transmembrane</keyword>
<evidence type="ECO:0000256" key="2">
    <source>
        <dbReference type="SAM" id="Phobius"/>
    </source>
</evidence>
<feature type="compositionally biased region" description="Polar residues" evidence="1">
    <location>
        <begin position="336"/>
        <end position="358"/>
    </location>
</feature>
<sequence>MTNNHRQALVAAFTFGLVAHAGIAGSFLLLNNRASKIIRDAPRLALIAFLISSALWAQIDFFAFLLNINSMPGCQIMVTFASTFDQFARVSIQQSLLWIFSTHSLASLTEIGVMQGFIVLRLVLGGVFVGIQRPQLNTICLTQTSILPVGITVSVVDTAFVAFLLIRVISRGVYSETQRGAISPRQSRAVALVVLGLIIWTGTSAPLMLSIQPMAIVVRTTVPSVGLLILIGILTLFQDRLFSDNSKHIQSADVNDFDASRDFSTRQITSADIRRPRSYDEIARTSAADFTGASKPWPVPAEPKRELPLITMPAAGQANIGMGGVPVLGQLFPLPRTQTLPSSTKPESSRQILHQANLSTSSSGSSSNSRTSASSQENWADTVKLAESQHSSLSSESAASATTSAFLSPGTEEVRRRSPRQSPRHLPSPALSIFPRTTPTTLQARTPTKAGGEAVVNFSLPVEARVPRPYQPMRNQPPKSAPLAVIPRNNANEILAKREDSAKTLSVVHRPRPIPRKSNIDRALFPAEGSPNLQHHKRSLSCGSVRFKQPHDIPAEINYDLSRLNEFANVLHANIPTPTETDRITRRRSRSMVELPILPSDIEFKPNRNEAKPQIDKSNTLTAPTKTPASLTLGETSIQFPKSPQPTIAQLHDEPVSATSSSWRDPHGKGYGRRSSPILPVEDLSALTPSTVRDDDFALDADIRSPAMQVHVQRALTVTVTAKHQQQSGLRVAETLSALSDESPQEPLPLTVHKPSAEANVGSESELRRAEDLHLTAKQHFWPSQVGETRPATFSDRGYTTKPRRSLPPAPLVFRRTDSFYAEPSPVESDLSEEDVVGIFPDRTHFGSPGSSYQIAENDRLALLTNLELELNEQEHQWQTIRHTMHVRDSLSTVGTSPSRDSRYGYGSARLSKLPQQRGQLDADYDILALFPQADLKSRTKLAASSTYPRFTNSLATPTPPDTDEESEYTEDHEDVIGHAQISPAKAAMVLWRPIASVQAVTSTSTAPSLWTPARRPLREIAPVEIPGRSIRGPVRKDMRSLVIESSRLWEKPESKTEVSNNGLWQPVSQVKTQVVEVKVQQSKPPRNPPRRIKRVTMLPDILESPKPLPDRRGTLGIFQFPWGDRSDCATITPMFMPGMTYQPVVDGGMQTQMQHSGSVFDMEDYEQDDGEYYDSSETYDSDDEDCFELAQPVPQPTDTYFHGAPPEKISTSHEDELKPQSIAEQGIDSELLKHCETSEDGYAKDVQMQMHDSGRDDKANDRTSLRTQTQVKYDEDGDADSESESPQAGDYSAKAGTAVGAPPTSTTTIAMTIADMDLREHVSEKNRIRVRQQPQFGGRVASISMPVPLMARCLLMDVGRNEQDWAGAPITDDNGTHGTSKSILGPCTDRESKSRGAPGAGHPQQHHHQQATLLFRFLEDSISKPADLKLDCDSPTPQPLSPLVIYKSETPTRRRQILVINLLYPPSIPTQSSLQQTTNYPNISMALWTPSTPVSRPNKGLPQPDDSTWNSYIPAGEAARLLPAKADMPSIKSNSLWTAPVKKAPVNNFGLWGTTQPLPGMWTQSPFNTKISYGLPQPDAETWATYLVVEDDATRVKPREAEPLPVDSTSLWTPAIPVISEIVSEDGLWSGSNSAPSVSGSEPSTPSETSAVNFGLWEPLAATASIDDEEPIGLFSLSHRRTDYRTTKLAPAAQGMERSPRRALEAFPDFGFTHLWNMAPLWDSKANAAAVQLQREIDSLVLEGLFSLNHRQNNFRTTSESPAALETRPKQRISQQSLPKLNTDSLWSVRASSQDVTEINWLALSTVRPRTASVVSFTDSESVVSDVPALTRASSIKSEMSRPAATPAEWLAALDEAIRLGSGKAPEMDTEDPCAPDSDNYQLWSKPGADIGEPVIASDELWKPSTARFLELTPTLSEFDKQHIASGTSQRGRVQKARPPMPLYPGSSSSAFLPGASETPRDFSAQGLWVRAQSPAPGAKDDGSWIDKSLRKGLSFVQLW</sequence>
<dbReference type="Proteomes" id="UP000009097">
    <property type="component" value="Unassembled WGS sequence"/>
</dbReference>
<dbReference type="GeneID" id="28948130"/>
<reference evidence="3" key="2">
    <citation type="journal article" date="2010" name="Nature">
        <title>Comparative genomics reveals mobile pathogenicity chromosomes in Fusarium.</title>
        <authorList>
            <person name="Ma L.J."/>
            <person name="van der Does H.C."/>
            <person name="Borkovich K.A."/>
            <person name="Coleman J.J."/>
            <person name="Daboussi M.J."/>
            <person name="Di Pietro A."/>
            <person name="Dufresne M."/>
            <person name="Freitag M."/>
            <person name="Grabherr M."/>
            <person name="Henrissat B."/>
            <person name="Houterman P.M."/>
            <person name="Kang S."/>
            <person name="Shim W.B."/>
            <person name="Woloshuk C."/>
            <person name="Xie X."/>
            <person name="Xu J.R."/>
            <person name="Antoniw J."/>
            <person name="Baker S.E."/>
            <person name="Bluhm B.H."/>
            <person name="Breakspear A."/>
            <person name="Brown D.W."/>
            <person name="Butchko R.A."/>
            <person name="Chapman S."/>
            <person name="Coulson R."/>
            <person name="Coutinho P.M."/>
            <person name="Danchin E.G."/>
            <person name="Diener A."/>
            <person name="Gale L.R."/>
            <person name="Gardiner D.M."/>
            <person name="Goff S."/>
            <person name="Hammond-Kosack K.E."/>
            <person name="Hilburn K."/>
            <person name="Hua-Van A."/>
            <person name="Jonkers W."/>
            <person name="Kazan K."/>
            <person name="Kodira C.D."/>
            <person name="Koehrsen M."/>
            <person name="Kumar L."/>
            <person name="Lee Y.H."/>
            <person name="Li L."/>
            <person name="Manners J.M."/>
            <person name="Miranda-Saavedra D."/>
            <person name="Mukherjee M."/>
            <person name="Park G."/>
            <person name="Park J."/>
            <person name="Park S.Y."/>
            <person name="Proctor R.H."/>
            <person name="Regev A."/>
            <person name="Ruiz-Roldan M.C."/>
            <person name="Sain D."/>
            <person name="Sakthikumar S."/>
            <person name="Sykes S."/>
            <person name="Schwartz D.C."/>
            <person name="Turgeon B.G."/>
            <person name="Wapinski I."/>
            <person name="Yoder O."/>
            <person name="Young S."/>
            <person name="Zeng Q."/>
            <person name="Zhou S."/>
            <person name="Galagan J."/>
            <person name="Cuomo C.A."/>
            <person name="Kistler H.C."/>
            <person name="Rep M."/>
        </authorList>
    </citation>
    <scope>NUCLEOTIDE SEQUENCE [LARGE SCALE GENOMIC DNA]</scope>
    <source>
        <strain evidence="3">4287</strain>
    </source>
</reference>
<feature type="region of interest" description="Disordered" evidence="1">
    <location>
        <begin position="1251"/>
        <end position="1305"/>
    </location>
</feature>
<dbReference type="OrthoDB" id="5370537at2759"/>
<feature type="region of interest" description="Disordered" evidence="1">
    <location>
        <begin position="604"/>
        <end position="628"/>
    </location>
</feature>
<feature type="compositionally biased region" description="Basic and acidic residues" evidence="1">
    <location>
        <begin position="1253"/>
        <end position="1265"/>
    </location>
</feature>
<proteinExistence type="predicted"/>
<protein>
    <submittedName>
        <fullName evidence="3">Uncharacterized protein</fullName>
    </submittedName>
</protein>
<feature type="transmembrane region" description="Helical" evidence="2">
    <location>
        <begin position="216"/>
        <end position="237"/>
    </location>
</feature>
<accession>A0A0J9UZ60</accession>
<dbReference type="RefSeq" id="XP_018241941.1">
    <property type="nucleotide sequence ID" value="XM_018384786.1"/>
</dbReference>
<feature type="compositionally biased region" description="Basic and acidic residues" evidence="1">
    <location>
        <begin position="604"/>
        <end position="615"/>
    </location>
</feature>
<dbReference type="EMBL" id="DS231701">
    <property type="protein sequence ID" value="KNB03896.1"/>
    <property type="molecule type" value="Genomic_DNA"/>
</dbReference>
<dbReference type="KEGG" id="fox:FOXG_06224"/>
<organism evidence="3 4">
    <name type="scientific">Fusarium oxysporum f. sp. lycopersici (strain 4287 / CBS 123668 / FGSC 9935 / NRRL 34936)</name>
    <name type="common">Fusarium vascular wilt of tomato</name>
    <dbReference type="NCBI Taxonomy" id="426428"/>
    <lineage>
        <taxon>Eukaryota</taxon>
        <taxon>Fungi</taxon>
        <taxon>Dikarya</taxon>
        <taxon>Ascomycota</taxon>
        <taxon>Pezizomycotina</taxon>
        <taxon>Sordariomycetes</taxon>
        <taxon>Hypocreomycetidae</taxon>
        <taxon>Hypocreales</taxon>
        <taxon>Nectriaceae</taxon>
        <taxon>Fusarium</taxon>
        <taxon>Fusarium oxysporum species complex</taxon>
    </lineage>
</organism>
<feature type="region of interest" description="Disordered" evidence="1">
    <location>
        <begin position="336"/>
        <end position="452"/>
    </location>
</feature>
<evidence type="ECO:0000313" key="3">
    <source>
        <dbReference type="EMBL" id="KNB03896.1"/>
    </source>
</evidence>
<feature type="compositionally biased region" description="Low complexity" evidence="1">
    <location>
        <begin position="359"/>
        <end position="375"/>
    </location>
</feature>
<feature type="compositionally biased region" description="Low complexity" evidence="1">
    <location>
        <begin position="386"/>
        <end position="408"/>
    </location>
</feature>
<feature type="transmembrane region" description="Helical" evidence="2">
    <location>
        <begin position="144"/>
        <end position="169"/>
    </location>
</feature>
<feature type="transmembrane region" description="Helical" evidence="2">
    <location>
        <begin position="45"/>
        <end position="66"/>
    </location>
</feature>
<feature type="compositionally biased region" description="Acidic residues" evidence="1">
    <location>
        <begin position="962"/>
        <end position="972"/>
    </location>
</feature>
<gene>
    <name evidence="3" type="ORF">FOXG_06224</name>
</gene>